<dbReference type="InterPro" id="IPR037523">
    <property type="entry name" value="VOC_core"/>
</dbReference>
<dbReference type="OrthoDB" id="66829at2"/>
<reference evidence="3" key="1">
    <citation type="submission" date="2013-09" db="EMBL/GenBank/DDBJ databases">
        <authorList>
            <person name="Zeng Z."/>
            <person name="Chen C."/>
        </authorList>
    </citation>
    <scope>NUCLEOTIDE SEQUENCE [LARGE SCALE GENOMIC DNA]</scope>
    <source>
        <strain evidence="3">DK69</strain>
    </source>
</reference>
<dbReference type="Proteomes" id="UP000030149">
    <property type="component" value="Unassembled WGS sequence"/>
</dbReference>
<dbReference type="InterPro" id="IPR029068">
    <property type="entry name" value="Glyas_Bleomycin-R_OHBP_Dase"/>
</dbReference>
<protein>
    <submittedName>
        <fullName evidence="2">Glyoxalase</fullName>
    </submittedName>
</protein>
<dbReference type="PATRIC" id="fig|1107311.3.peg.2559"/>
<dbReference type="EMBL" id="JRLZ01000015">
    <property type="protein sequence ID" value="KGO95205.1"/>
    <property type="molecule type" value="Genomic_DNA"/>
</dbReference>
<keyword evidence="3" id="KW-1185">Reference proteome</keyword>
<dbReference type="SUPFAM" id="SSF54593">
    <property type="entry name" value="Glyoxalase/Bleomycin resistance protein/Dihydroxybiphenyl dioxygenase"/>
    <property type="match status" value="1"/>
</dbReference>
<dbReference type="Pfam" id="PF00903">
    <property type="entry name" value="Glyoxalase"/>
    <property type="match status" value="1"/>
</dbReference>
<feature type="domain" description="VOC" evidence="1">
    <location>
        <begin position="3"/>
        <end position="119"/>
    </location>
</feature>
<dbReference type="eggNOG" id="COG0346">
    <property type="taxonomic scope" value="Bacteria"/>
</dbReference>
<dbReference type="PROSITE" id="PS51819">
    <property type="entry name" value="VOC"/>
    <property type="match status" value="1"/>
</dbReference>
<evidence type="ECO:0000259" key="1">
    <source>
        <dbReference type="PROSITE" id="PS51819"/>
    </source>
</evidence>
<sequence length="122" mass="14467">MAKFQPIRPMMWTNELKETIAFYVNILGFTCGEYNEEWGWASLYKDNAEIMLAKPNEHTPFDKPTFTGSFYINVDNVEEIWEQLKDKCSLCYEIETFEWGMREFAVYDNNGYLLQFGQEVTI</sequence>
<comment type="caution">
    <text evidence="2">The sequence shown here is derived from an EMBL/GenBank/DDBJ whole genome shotgun (WGS) entry which is preliminary data.</text>
</comment>
<dbReference type="Gene3D" id="3.10.180.10">
    <property type="entry name" value="2,3-Dihydroxybiphenyl 1,2-Dioxygenase, domain 1"/>
    <property type="match status" value="1"/>
</dbReference>
<name>V6S3R6_9FLAO</name>
<dbReference type="RefSeq" id="WP_023574560.1">
    <property type="nucleotide sequence ID" value="NZ_AVCS01000024.1"/>
</dbReference>
<reference evidence="2 3" key="2">
    <citation type="journal article" date="2015" name="Stand. Genomic Sci.">
        <title>High quality draft genomic sequence of Flavobacterium enshiense DK69(T) and comparison among Flavobacterium genomes.</title>
        <authorList>
            <person name="Zeng Z."/>
            <person name="Chen C."/>
            <person name="Du H."/>
            <person name="Wang G."/>
            <person name="Li M."/>
        </authorList>
    </citation>
    <scope>NUCLEOTIDE SEQUENCE [LARGE SCALE GENOMIC DNA]</scope>
    <source>
        <strain evidence="2 3">DK69</strain>
    </source>
</reference>
<proteinExistence type="predicted"/>
<dbReference type="InterPro" id="IPR004360">
    <property type="entry name" value="Glyas_Fos-R_dOase_dom"/>
</dbReference>
<gene>
    <name evidence="2" type="ORF">Q767_12115</name>
</gene>
<evidence type="ECO:0000313" key="2">
    <source>
        <dbReference type="EMBL" id="KGO95205.1"/>
    </source>
</evidence>
<organism evidence="2 3">
    <name type="scientific">Flavobacterium enshiense DK69</name>
    <dbReference type="NCBI Taxonomy" id="1107311"/>
    <lineage>
        <taxon>Bacteria</taxon>
        <taxon>Pseudomonadati</taxon>
        <taxon>Bacteroidota</taxon>
        <taxon>Flavobacteriia</taxon>
        <taxon>Flavobacteriales</taxon>
        <taxon>Flavobacteriaceae</taxon>
        <taxon>Flavobacterium</taxon>
    </lineage>
</organism>
<accession>V6S3R6</accession>
<evidence type="ECO:0000313" key="3">
    <source>
        <dbReference type="Proteomes" id="UP000030149"/>
    </source>
</evidence>
<dbReference type="AlphaFoldDB" id="V6S3R6"/>
<dbReference type="STRING" id="1107311.Q767_12115"/>